<dbReference type="GO" id="GO:0016887">
    <property type="term" value="F:ATP hydrolysis activity"/>
    <property type="evidence" value="ECO:0007669"/>
    <property type="project" value="InterPro"/>
</dbReference>
<dbReference type="GO" id="GO:1903806">
    <property type="term" value="P:L-isoleucine import across plasma membrane"/>
    <property type="evidence" value="ECO:0007669"/>
    <property type="project" value="TreeGrafter"/>
</dbReference>
<dbReference type="GO" id="GO:0005886">
    <property type="term" value="C:plasma membrane"/>
    <property type="evidence" value="ECO:0007669"/>
    <property type="project" value="TreeGrafter"/>
</dbReference>
<dbReference type="InterPro" id="IPR027417">
    <property type="entry name" value="P-loop_NTPase"/>
</dbReference>
<evidence type="ECO:0000259" key="4">
    <source>
        <dbReference type="PROSITE" id="PS50893"/>
    </source>
</evidence>
<evidence type="ECO:0000256" key="2">
    <source>
        <dbReference type="ARBA" id="ARBA00022741"/>
    </source>
</evidence>
<evidence type="ECO:0000256" key="1">
    <source>
        <dbReference type="ARBA" id="ARBA00022448"/>
    </source>
</evidence>
<protein>
    <submittedName>
        <fullName evidence="5">ABC transporter ATP-binding protein</fullName>
    </submittedName>
</protein>
<dbReference type="PANTHER" id="PTHR45772:SF7">
    <property type="entry name" value="AMINO ACID ABC TRANSPORTER ATP-BINDING PROTEIN"/>
    <property type="match status" value="1"/>
</dbReference>
<keyword evidence="1" id="KW-0813">Transport</keyword>
<dbReference type="GO" id="GO:0015192">
    <property type="term" value="F:L-phenylalanine transmembrane transporter activity"/>
    <property type="evidence" value="ECO:0007669"/>
    <property type="project" value="TreeGrafter"/>
</dbReference>
<dbReference type="InterPro" id="IPR032823">
    <property type="entry name" value="BCA_ABC_TP_C"/>
</dbReference>
<dbReference type="Gene3D" id="3.40.50.300">
    <property type="entry name" value="P-loop containing nucleotide triphosphate hydrolases"/>
    <property type="match status" value="1"/>
</dbReference>
<accession>A0AAU7DWA8</accession>
<sequence length="271" mass="29786">MIKVTNLRKAYGGVRACDDLSLSFEQGTTTAVVGPNGAGKSTLVQLLSGVVLPDQGRIELAGRDVTRMPSTQRYSLGMVRTFQTARVFPGLNVFESVLIGAYNGLLYQDRPYGLAGTMRDATASLLQLPSWRSRRDEAEEQARETIALFGERLLPRMEHFTYSLSYANRRRVEIARALASRPKVLILDEPTAGMNPTETEELATILESYKTDHPELTVVIIEHKMNVVRRMSKRVVVMDSGQLIADGTPDEALNDPKVIEAYLGTGGQGAA</sequence>
<dbReference type="InterPro" id="IPR003593">
    <property type="entry name" value="AAA+_ATPase"/>
</dbReference>
<evidence type="ECO:0000313" key="5">
    <source>
        <dbReference type="EMBL" id="XBH21567.1"/>
    </source>
</evidence>
<dbReference type="GO" id="GO:0015808">
    <property type="term" value="P:L-alanine transport"/>
    <property type="evidence" value="ECO:0007669"/>
    <property type="project" value="TreeGrafter"/>
</dbReference>
<gene>
    <name evidence="5" type="ORF">V5R04_15385</name>
</gene>
<keyword evidence="2" id="KW-0547">Nucleotide-binding</keyword>
<dbReference type="CDD" id="cd03219">
    <property type="entry name" value="ABC_Mj1267_LivG_branched"/>
    <property type="match status" value="1"/>
</dbReference>
<proteinExistence type="predicted"/>
<dbReference type="GO" id="GO:0042941">
    <property type="term" value="P:D-alanine transmembrane transport"/>
    <property type="evidence" value="ECO:0007669"/>
    <property type="project" value="TreeGrafter"/>
</dbReference>
<feature type="domain" description="ABC transporter" evidence="4">
    <location>
        <begin position="2"/>
        <end position="265"/>
    </location>
</feature>
<organism evidence="5">
    <name type="scientific">Jonesiaceae bacterium BS-20</name>
    <dbReference type="NCBI Taxonomy" id="3120821"/>
    <lineage>
        <taxon>Bacteria</taxon>
        <taxon>Bacillati</taxon>
        <taxon>Actinomycetota</taxon>
        <taxon>Actinomycetes</taxon>
        <taxon>Micrococcales</taxon>
        <taxon>Jonesiaceae</taxon>
    </lineage>
</organism>
<name>A0AAU7DWA8_9MICO</name>
<dbReference type="PROSITE" id="PS50893">
    <property type="entry name" value="ABC_TRANSPORTER_2"/>
    <property type="match status" value="1"/>
</dbReference>
<dbReference type="EMBL" id="CP146203">
    <property type="protein sequence ID" value="XBH21567.1"/>
    <property type="molecule type" value="Genomic_DNA"/>
</dbReference>
<keyword evidence="3 5" id="KW-0067">ATP-binding</keyword>
<evidence type="ECO:0000256" key="3">
    <source>
        <dbReference type="ARBA" id="ARBA00022840"/>
    </source>
</evidence>
<dbReference type="GO" id="GO:0015188">
    <property type="term" value="F:L-isoleucine transmembrane transporter activity"/>
    <property type="evidence" value="ECO:0007669"/>
    <property type="project" value="TreeGrafter"/>
</dbReference>
<dbReference type="PANTHER" id="PTHR45772">
    <property type="entry name" value="CONSERVED COMPONENT OF ABC TRANSPORTER FOR NATURAL AMINO ACIDS-RELATED"/>
    <property type="match status" value="1"/>
</dbReference>
<dbReference type="InterPro" id="IPR003439">
    <property type="entry name" value="ABC_transporter-like_ATP-bd"/>
</dbReference>
<dbReference type="AlphaFoldDB" id="A0AAU7DWA8"/>
<dbReference type="SMART" id="SM00382">
    <property type="entry name" value="AAA"/>
    <property type="match status" value="1"/>
</dbReference>
<dbReference type="GO" id="GO:1903805">
    <property type="term" value="P:L-valine import across plasma membrane"/>
    <property type="evidence" value="ECO:0007669"/>
    <property type="project" value="TreeGrafter"/>
</dbReference>
<reference evidence="5" key="1">
    <citation type="submission" date="2024-02" db="EMBL/GenBank/DDBJ databases">
        <title>Tomenella chthoni gen. nov. sp. nov., a member of the family Jonesiaceae isolated from bat guano.</title>
        <authorList>
            <person name="Miller S.L."/>
            <person name="King J."/>
            <person name="Sankaranarayanan K."/>
            <person name="Lawson P.A."/>
        </authorList>
    </citation>
    <scope>NUCLEOTIDE SEQUENCE</scope>
    <source>
        <strain evidence="5">BS-20</strain>
    </source>
</reference>
<dbReference type="Pfam" id="PF12399">
    <property type="entry name" value="BCA_ABC_TP_C"/>
    <property type="match status" value="1"/>
</dbReference>
<dbReference type="GO" id="GO:0005304">
    <property type="term" value="F:L-valine transmembrane transporter activity"/>
    <property type="evidence" value="ECO:0007669"/>
    <property type="project" value="TreeGrafter"/>
</dbReference>
<dbReference type="SUPFAM" id="SSF52540">
    <property type="entry name" value="P-loop containing nucleoside triphosphate hydrolases"/>
    <property type="match status" value="1"/>
</dbReference>
<dbReference type="GO" id="GO:0005524">
    <property type="term" value="F:ATP binding"/>
    <property type="evidence" value="ECO:0007669"/>
    <property type="project" value="UniProtKB-KW"/>
</dbReference>
<dbReference type="InterPro" id="IPR051120">
    <property type="entry name" value="ABC_AA/LPS_Transport"/>
</dbReference>
<dbReference type="Pfam" id="PF00005">
    <property type="entry name" value="ABC_tran"/>
    <property type="match status" value="1"/>
</dbReference>